<dbReference type="Proteomes" id="UP001430953">
    <property type="component" value="Unassembled WGS sequence"/>
</dbReference>
<accession>A0AAW2EHN8</accession>
<organism evidence="2 3">
    <name type="scientific">Cardiocondyla obscurior</name>
    <dbReference type="NCBI Taxonomy" id="286306"/>
    <lineage>
        <taxon>Eukaryota</taxon>
        <taxon>Metazoa</taxon>
        <taxon>Ecdysozoa</taxon>
        <taxon>Arthropoda</taxon>
        <taxon>Hexapoda</taxon>
        <taxon>Insecta</taxon>
        <taxon>Pterygota</taxon>
        <taxon>Neoptera</taxon>
        <taxon>Endopterygota</taxon>
        <taxon>Hymenoptera</taxon>
        <taxon>Apocrita</taxon>
        <taxon>Aculeata</taxon>
        <taxon>Formicoidea</taxon>
        <taxon>Formicidae</taxon>
        <taxon>Myrmicinae</taxon>
        <taxon>Cardiocondyla</taxon>
    </lineage>
</organism>
<feature type="region of interest" description="Disordered" evidence="1">
    <location>
        <begin position="76"/>
        <end position="106"/>
    </location>
</feature>
<dbReference type="EMBL" id="JADYXP020000023">
    <property type="protein sequence ID" value="KAL0101891.1"/>
    <property type="molecule type" value="Genomic_DNA"/>
</dbReference>
<gene>
    <name evidence="2" type="ORF">PUN28_018443</name>
</gene>
<evidence type="ECO:0000313" key="3">
    <source>
        <dbReference type="Proteomes" id="UP001430953"/>
    </source>
</evidence>
<protein>
    <submittedName>
        <fullName evidence="2">Uncharacterized protein</fullName>
    </submittedName>
</protein>
<evidence type="ECO:0000313" key="2">
    <source>
        <dbReference type="EMBL" id="KAL0101891.1"/>
    </source>
</evidence>
<keyword evidence="3" id="KW-1185">Reference proteome</keyword>
<sequence length="106" mass="12311">MYADYFYESPAEVKTTLSTGARSRCASRLPPRHSRGMTIKLSSLLRYRPTEIDFTRAFRNLVLRIMQNRASNYLTHTRVEGEPRTPPVRGPPTFEEIHLHPGRPKR</sequence>
<comment type="caution">
    <text evidence="2">The sequence shown here is derived from an EMBL/GenBank/DDBJ whole genome shotgun (WGS) entry which is preliminary data.</text>
</comment>
<proteinExistence type="predicted"/>
<name>A0AAW2EHN8_9HYME</name>
<reference evidence="2 3" key="1">
    <citation type="submission" date="2023-03" db="EMBL/GenBank/DDBJ databases">
        <title>High recombination rates correlate with genetic variation in Cardiocondyla obscurior ants.</title>
        <authorList>
            <person name="Errbii M."/>
        </authorList>
    </citation>
    <scope>NUCLEOTIDE SEQUENCE [LARGE SCALE GENOMIC DNA]</scope>
    <source>
        <strain evidence="2">Alpha-2009</strain>
        <tissue evidence="2">Whole body</tissue>
    </source>
</reference>
<evidence type="ECO:0000256" key="1">
    <source>
        <dbReference type="SAM" id="MobiDB-lite"/>
    </source>
</evidence>
<dbReference type="AlphaFoldDB" id="A0AAW2EHN8"/>